<dbReference type="InterPro" id="IPR029063">
    <property type="entry name" value="SAM-dependent_MTases_sf"/>
</dbReference>
<dbReference type="Gene3D" id="1.10.8.10">
    <property type="entry name" value="DNA helicase RuvA subunit, C-terminal domain"/>
    <property type="match status" value="1"/>
</dbReference>
<protein>
    <recommendedName>
        <fullName evidence="1">peptide chain release factor N(5)-glutamine methyltransferase</fullName>
        <ecNumber evidence="1">2.1.1.297</ecNumber>
    </recommendedName>
</protein>
<comment type="catalytic activity">
    <reaction evidence="5">
        <text>L-glutaminyl-[peptide chain release factor] + S-adenosyl-L-methionine = N(5)-methyl-L-glutaminyl-[peptide chain release factor] + S-adenosyl-L-homocysteine + H(+)</text>
        <dbReference type="Rhea" id="RHEA:42896"/>
        <dbReference type="Rhea" id="RHEA-COMP:10271"/>
        <dbReference type="Rhea" id="RHEA-COMP:10272"/>
        <dbReference type="ChEBI" id="CHEBI:15378"/>
        <dbReference type="ChEBI" id="CHEBI:30011"/>
        <dbReference type="ChEBI" id="CHEBI:57856"/>
        <dbReference type="ChEBI" id="CHEBI:59789"/>
        <dbReference type="ChEBI" id="CHEBI:61891"/>
        <dbReference type="EC" id="2.1.1.297"/>
    </reaction>
</comment>
<reference evidence="7 8" key="1">
    <citation type="submission" date="2024-06" db="EMBL/GenBank/DDBJ databases">
        <title>Genomic Encyclopedia of Type Strains, Phase IV (KMG-IV): sequencing the most valuable type-strain genomes for metagenomic binning, comparative biology and taxonomic classification.</title>
        <authorList>
            <person name="Goeker M."/>
        </authorList>
    </citation>
    <scope>NUCLEOTIDE SEQUENCE [LARGE SCALE GENOMIC DNA]</scope>
    <source>
        <strain evidence="7 8">DSM 29388</strain>
    </source>
</reference>
<dbReference type="GO" id="GO:0032259">
    <property type="term" value="P:methylation"/>
    <property type="evidence" value="ECO:0007669"/>
    <property type="project" value="UniProtKB-KW"/>
</dbReference>
<keyword evidence="4" id="KW-0949">S-adenosyl-L-methionine</keyword>
<evidence type="ECO:0000313" key="8">
    <source>
        <dbReference type="Proteomes" id="UP001549146"/>
    </source>
</evidence>
<comment type="caution">
    <text evidence="7">The sequence shown here is derived from an EMBL/GenBank/DDBJ whole genome shotgun (WGS) entry which is preliminary data.</text>
</comment>
<dbReference type="RefSeq" id="WP_354508257.1">
    <property type="nucleotide sequence ID" value="NZ_JBEPMO010000006.1"/>
</dbReference>
<evidence type="ECO:0000256" key="5">
    <source>
        <dbReference type="ARBA" id="ARBA00048391"/>
    </source>
</evidence>
<feature type="domain" description="Methyltransferase small" evidence="6">
    <location>
        <begin position="111"/>
        <end position="197"/>
    </location>
</feature>
<dbReference type="InterPro" id="IPR050320">
    <property type="entry name" value="N5-glutamine_MTase"/>
</dbReference>
<dbReference type="NCBIfam" id="TIGR03534">
    <property type="entry name" value="RF_mod_PrmC"/>
    <property type="match status" value="1"/>
</dbReference>
<sequence>MKLSDLLDSFQDELKSLYTSEEIDYIFFWLAEKILDTPEYKLKLALYEDWGKVDEYKLDFDLKLGELKAHRPIQYVIGETEFYGLKFFVNENVLIPRPETEELIEWILQDHPNFEGKILDVGTGSGCIPITLKTKLTQAEIHALDFSEDALKMAEINAGYHQTDIQFHPIDFLNFEANSLPKFDLIVSNPPYIADFEKNSMNETVLEFEPHSALFVPDHDPLIFYRKIAEFAQTNLNTNGEIYVEINQELGSETKDLFSTYFQNVVIKKDISQNDRMIKCSNLL</sequence>
<dbReference type="PANTHER" id="PTHR18895:SF74">
    <property type="entry name" value="MTRF1L RELEASE FACTOR GLUTAMINE METHYLTRANSFERASE"/>
    <property type="match status" value="1"/>
</dbReference>
<dbReference type="GO" id="GO:0102559">
    <property type="term" value="F:peptide chain release factor N(5)-glutamine methyltransferase activity"/>
    <property type="evidence" value="ECO:0007669"/>
    <property type="project" value="UniProtKB-EC"/>
</dbReference>
<evidence type="ECO:0000256" key="2">
    <source>
        <dbReference type="ARBA" id="ARBA00022603"/>
    </source>
</evidence>
<evidence type="ECO:0000256" key="3">
    <source>
        <dbReference type="ARBA" id="ARBA00022679"/>
    </source>
</evidence>
<dbReference type="InterPro" id="IPR002052">
    <property type="entry name" value="DNA_methylase_N6_adenine_CS"/>
</dbReference>
<dbReference type="EC" id="2.1.1.297" evidence="1"/>
<dbReference type="InterPro" id="IPR019874">
    <property type="entry name" value="RF_methyltr_PrmC"/>
</dbReference>
<dbReference type="PROSITE" id="PS00092">
    <property type="entry name" value="N6_MTASE"/>
    <property type="match status" value="1"/>
</dbReference>
<dbReference type="EMBL" id="JBEPMO010000006">
    <property type="protein sequence ID" value="MET3731723.1"/>
    <property type="molecule type" value="Genomic_DNA"/>
</dbReference>
<name>A0ABV2LT21_9FLAO</name>
<dbReference type="Pfam" id="PF05175">
    <property type="entry name" value="MTS"/>
    <property type="match status" value="1"/>
</dbReference>
<dbReference type="InterPro" id="IPR007848">
    <property type="entry name" value="Small_mtfrase_dom"/>
</dbReference>
<dbReference type="Proteomes" id="UP001549146">
    <property type="component" value="Unassembled WGS sequence"/>
</dbReference>
<dbReference type="PANTHER" id="PTHR18895">
    <property type="entry name" value="HEMK METHYLTRANSFERASE"/>
    <property type="match status" value="1"/>
</dbReference>
<evidence type="ECO:0000259" key="6">
    <source>
        <dbReference type="Pfam" id="PF05175"/>
    </source>
</evidence>
<proteinExistence type="predicted"/>
<dbReference type="InterPro" id="IPR004556">
    <property type="entry name" value="HemK-like"/>
</dbReference>
<evidence type="ECO:0000256" key="4">
    <source>
        <dbReference type="ARBA" id="ARBA00022691"/>
    </source>
</evidence>
<dbReference type="Gene3D" id="3.40.50.150">
    <property type="entry name" value="Vaccinia Virus protein VP39"/>
    <property type="match status" value="1"/>
</dbReference>
<evidence type="ECO:0000256" key="1">
    <source>
        <dbReference type="ARBA" id="ARBA00012771"/>
    </source>
</evidence>
<dbReference type="SUPFAM" id="SSF53335">
    <property type="entry name" value="S-adenosyl-L-methionine-dependent methyltransferases"/>
    <property type="match status" value="1"/>
</dbReference>
<gene>
    <name evidence="7" type="ORF">ABID46_001304</name>
</gene>
<keyword evidence="8" id="KW-1185">Reference proteome</keyword>
<keyword evidence="3 7" id="KW-0808">Transferase</keyword>
<keyword evidence="2 7" id="KW-0489">Methyltransferase</keyword>
<accession>A0ABV2LT21</accession>
<organism evidence="7 8">
    <name type="scientific">Moheibacter stercoris</name>
    <dbReference type="NCBI Taxonomy" id="1628251"/>
    <lineage>
        <taxon>Bacteria</taxon>
        <taxon>Pseudomonadati</taxon>
        <taxon>Bacteroidota</taxon>
        <taxon>Flavobacteriia</taxon>
        <taxon>Flavobacteriales</taxon>
        <taxon>Weeksellaceae</taxon>
        <taxon>Moheibacter</taxon>
    </lineage>
</organism>
<dbReference type="NCBIfam" id="TIGR00536">
    <property type="entry name" value="hemK_fam"/>
    <property type="match status" value="1"/>
</dbReference>
<evidence type="ECO:0000313" key="7">
    <source>
        <dbReference type="EMBL" id="MET3731723.1"/>
    </source>
</evidence>
<dbReference type="CDD" id="cd02440">
    <property type="entry name" value="AdoMet_MTases"/>
    <property type="match status" value="1"/>
</dbReference>